<feature type="coiled-coil region" evidence="2">
    <location>
        <begin position="77"/>
        <end position="111"/>
    </location>
</feature>
<evidence type="ECO:0000256" key="2">
    <source>
        <dbReference type="SAM" id="Coils"/>
    </source>
</evidence>
<dbReference type="PANTHER" id="PTHR22903:SF8">
    <property type="entry name" value="MAX-1A"/>
    <property type="match status" value="1"/>
</dbReference>
<dbReference type="PANTHER" id="PTHR22903">
    <property type="entry name" value="PLEKHH PROTEIN"/>
    <property type="match status" value="1"/>
</dbReference>
<sequence>MLVMLLLFQAQVMEKKFSEIKSKAASSTPCSCNYSKNNYKCSNSQCVITSLEQQVEEQRKLRILDAKQVEDKAAKIKEWVTNKLKELEEQNQYLREQNQKCNVQLDLLKNRLTHLSELSPNPHHKNK</sequence>
<name>A0AAV4M8U9_CAEEX</name>
<keyword evidence="2" id="KW-0175">Coiled coil</keyword>
<protein>
    <submittedName>
        <fullName evidence="3">Uncharacterized protein CG43867</fullName>
    </submittedName>
</protein>
<dbReference type="AlphaFoldDB" id="A0AAV4M8U9"/>
<reference evidence="3 4" key="1">
    <citation type="submission" date="2021-06" db="EMBL/GenBank/DDBJ databases">
        <title>Caerostris extrusa draft genome.</title>
        <authorList>
            <person name="Kono N."/>
            <person name="Arakawa K."/>
        </authorList>
    </citation>
    <scope>NUCLEOTIDE SEQUENCE [LARGE SCALE GENOMIC DNA]</scope>
</reference>
<keyword evidence="4" id="KW-1185">Reference proteome</keyword>
<gene>
    <name evidence="3" type="primary">CG43867</name>
    <name evidence="3" type="ORF">CEXT_112011</name>
</gene>
<evidence type="ECO:0000313" key="3">
    <source>
        <dbReference type="EMBL" id="GIX68848.1"/>
    </source>
</evidence>
<dbReference type="Proteomes" id="UP001054945">
    <property type="component" value="Unassembled WGS sequence"/>
</dbReference>
<proteinExistence type="predicted"/>
<keyword evidence="1" id="KW-0677">Repeat</keyword>
<organism evidence="3 4">
    <name type="scientific">Caerostris extrusa</name>
    <name type="common">Bark spider</name>
    <name type="synonym">Caerostris bankana</name>
    <dbReference type="NCBI Taxonomy" id="172846"/>
    <lineage>
        <taxon>Eukaryota</taxon>
        <taxon>Metazoa</taxon>
        <taxon>Ecdysozoa</taxon>
        <taxon>Arthropoda</taxon>
        <taxon>Chelicerata</taxon>
        <taxon>Arachnida</taxon>
        <taxon>Araneae</taxon>
        <taxon>Araneomorphae</taxon>
        <taxon>Entelegynae</taxon>
        <taxon>Araneoidea</taxon>
        <taxon>Araneidae</taxon>
        <taxon>Caerostris</taxon>
    </lineage>
</organism>
<comment type="caution">
    <text evidence="3">The sequence shown here is derived from an EMBL/GenBank/DDBJ whole genome shotgun (WGS) entry which is preliminary data.</text>
</comment>
<evidence type="ECO:0000313" key="4">
    <source>
        <dbReference type="Proteomes" id="UP001054945"/>
    </source>
</evidence>
<dbReference type="EMBL" id="BPLR01002003">
    <property type="protein sequence ID" value="GIX68848.1"/>
    <property type="molecule type" value="Genomic_DNA"/>
</dbReference>
<evidence type="ECO:0000256" key="1">
    <source>
        <dbReference type="ARBA" id="ARBA00022737"/>
    </source>
</evidence>
<accession>A0AAV4M8U9</accession>